<organism evidence="3">
    <name type="scientific">marine sediment metagenome</name>
    <dbReference type="NCBI Taxonomy" id="412755"/>
    <lineage>
        <taxon>unclassified sequences</taxon>
        <taxon>metagenomes</taxon>
        <taxon>ecological metagenomes</taxon>
    </lineage>
</organism>
<keyword evidence="1" id="KW-0235">DNA replication</keyword>
<dbReference type="GO" id="GO:0006261">
    <property type="term" value="P:DNA-templated DNA replication"/>
    <property type="evidence" value="ECO:0007669"/>
    <property type="project" value="InterPro"/>
</dbReference>
<sequence length="469" mass="54049">MKPATPQAMELMMKGAIALSQVEADGMRIDVDYLDKTIKKVTRNIARQTEKLKESEEWKVWKKLYGSKMSLESGPQLGKVLFDKMGHKCIARTKTGKPATDQTALEQLDIPFVRRLLSIKKKKKMLSTNLKGIRREVVDGIVRPSFNLHLVTTYRSSADRPNSKNIPVRDKKIGRMVRKAFIPRDGHVLVEIDYSAVEFRVASCFWQDEAMVDYASNPNKDIHRDMAAECYMLREEQVTKDARFYAKNQFVFPELYGSWYGQCAINLWDAIGKGKLEVGMTDDEECRWCGVGCRSDVCSVCGGKQKRGLKDHLNSKGITGVEGFKRVVQDAENTFNEMFHVYNEKKEEWWETYLKRGYIRLMTGFVCQGVMSRNKVYNYPTQGPGFHCLLWSLIQMVKRLRKVKSMVIGEIYDSLILDVHRSELDDVLQMAKQVMTVDLLKAWDWIICPMEIEAEVGEENWADKKEVEI</sequence>
<dbReference type="SMART" id="SM00482">
    <property type="entry name" value="POLAc"/>
    <property type="match status" value="1"/>
</dbReference>
<evidence type="ECO:0000256" key="1">
    <source>
        <dbReference type="ARBA" id="ARBA00022705"/>
    </source>
</evidence>
<dbReference type="Gene3D" id="3.30.70.370">
    <property type="match status" value="2"/>
</dbReference>
<dbReference type="InterPro" id="IPR001098">
    <property type="entry name" value="DNA-dir_DNA_pol_A_palm_dom"/>
</dbReference>
<dbReference type="GO" id="GO:0003887">
    <property type="term" value="F:DNA-directed DNA polymerase activity"/>
    <property type="evidence" value="ECO:0007669"/>
    <property type="project" value="InterPro"/>
</dbReference>
<dbReference type="AlphaFoldDB" id="A0A0F9WQ38"/>
<protein>
    <recommendedName>
        <fullName evidence="2">DNA-directed DNA polymerase family A palm domain-containing protein</fullName>
    </recommendedName>
</protein>
<comment type="caution">
    <text evidence="3">The sequence shown here is derived from an EMBL/GenBank/DDBJ whole genome shotgun (WGS) entry which is preliminary data.</text>
</comment>
<dbReference type="GO" id="GO:0006302">
    <property type="term" value="P:double-strand break repair"/>
    <property type="evidence" value="ECO:0007669"/>
    <property type="project" value="TreeGrafter"/>
</dbReference>
<dbReference type="GO" id="GO:0003677">
    <property type="term" value="F:DNA binding"/>
    <property type="evidence" value="ECO:0007669"/>
    <property type="project" value="InterPro"/>
</dbReference>
<evidence type="ECO:0000259" key="2">
    <source>
        <dbReference type="SMART" id="SM00482"/>
    </source>
</evidence>
<feature type="domain" description="DNA-directed DNA polymerase family A palm" evidence="2">
    <location>
        <begin position="174"/>
        <end position="423"/>
    </location>
</feature>
<dbReference type="InterPro" id="IPR002298">
    <property type="entry name" value="DNA_polymerase_A"/>
</dbReference>
<dbReference type="EMBL" id="LAZR01000129">
    <property type="protein sequence ID" value="KKN88281.1"/>
    <property type="molecule type" value="Genomic_DNA"/>
</dbReference>
<dbReference type="InterPro" id="IPR043502">
    <property type="entry name" value="DNA/RNA_pol_sf"/>
</dbReference>
<accession>A0A0F9WQ38</accession>
<evidence type="ECO:0000313" key="3">
    <source>
        <dbReference type="EMBL" id="KKN88281.1"/>
    </source>
</evidence>
<reference evidence="3" key="1">
    <citation type="journal article" date="2015" name="Nature">
        <title>Complex archaea that bridge the gap between prokaryotes and eukaryotes.</title>
        <authorList>
            <person name="Spang A."/>
            <person name="Saw J.H."/>
            <person name="Jorgensen S.L."/>
            <person name="Zaremba-Niedzwiedzka K."/>
            <person name="Martijn J."/>
            <person name="Lind A.E."/>
            <person name="van Eijk R."/>
            <person name="Schleper C."/>
            <person name="Guy L."/>
            <person name="Ettema T.J."/>
        </authorList>
    </citation>
    <scope>NUCLEOTIDE SEQUENCE</scope>
</reference>
<dbReference type="Gene3D" id="1.10.150.20">
    <property type="entry name" value="5' to 3' exonuclease, C-terminal subdomain"/>
    <property type="match status" value="2"/>
</dbReference>
<proteinExistence type="predicted"/>
<dbReference type="PRINTS" id="PR00868">
    <property type="entry name" value="DNAPOLI"/>
</dbReference>
<dbReference type="Gene3D" id="1.20.1060.10">
    <property type="entry name" value="Taq DNA Polymerase, Chain T, domain 4"/>
    <property type="match status" value="1"/>
</dbReference>
<name>A0A0F9WQ38_9ZZZZ</name>
<gene>
    <name evidence="3" type="ORF">LCGC14_0248430</name>
</gene>
<dbReference type="PANTHER" id="PTHR10133:SF27">
    <property type="entry name" value="DNA POLYMERASE NU"/>
    <property type="match status" value="1"/>
</dbReference>
<dbReference type="PANTHER" id="PTHR10133">
    <property type="entry name" value="DNA POLYMERASE I"/>
    <property type="match status" value="1"/>
</dbReference>
<dbReference type="Pfam" id="PF00476">
    <property type="entry name" value="DNA_pol_A"/>
    <property type="match status" value="1"/>
</dbReference>
<dbReference type="SUPFAM" id="SSF56672">
    <property type="entry name" value="DNA/RNA polymerases"/>
    <property type="match status" value="1"/>
</dbReference>